<reference evidence="2" key="1">
    <citation type="journal article" date="2019" name="Int. J. Syst. Evol. Microbiol.">
        <title>The Global Catalogue of Microorganisms (GCM) 10K type strain sequencing project: providing services to taxonomists for standard genome sequencing and annotation.</title>
        <authorList>
            <consortium name="The Broad Institute Genomics Platform"/>
            <consortium name="The Broad Institute Genome Sequencing Center for Infectious Disease"/>
            <person name="Wu L."/>
            <person name="Ma J."/>
        </authorList>
    </citation>
    <scope>NUCLEOTIDE SEQUENCE [LARGE SCALE GENOMIC DNA]</scope>
    <source>
        <strain evidence="2">JCM 18326</strain>
    </source>
</reference>
<organism evidence="1 2">
    <name type="scientific">Algivirga pacifica</name>
    <dbReference type="NCBI Taxonomy" id="1162670"/>
    <lineage>
        <taxon>Bacteria</taxon>
        <taxon>Pseudomonadati</taxon>
        <taxon>Bacteroidota</taxon>
        <taxon>Cytophagia</taxon>
        <taxon>Cytophagales</taxon>
        <taxon>Flammeovirgaceae</taxon>
        <taxon>Algivirga</taxon>
    </lineage>
</organism>
<keyword evidence="2" id="KW-1185">Reference proteome</keyword>
<dbReference type="RefSeq" id="WP_345371543.1">
    <property type="nucleotide sequence ID" value="NZ_BAABJX010000032.1"/>
</dbReference>
<evidence type="ECO:0000313" key="2">
    <source>
        <dbReference type="Proteomes" id="UP001500298"/>
    </source>
</evidence>
<evidence type="ECO:0008006" key="3">
    <source>
        <dbReference type="Google" id="ProtNLM"/>
    </source>
</evidence>
<comment type="caution">
    <text evidence="1">The sequence shown here is derived from an EMBL/GenBank/DDBJ whole genome shotgun (WGS) entry which is preliminary data.</text>
</comment>
<dbReference type="EMBL" id="BAABJX010000032">
    <property type="protein sequence ID" value="GAA4835376.1"/>
    <property type="molecule type" value="Genomic_DNA"/>
</dbReference>
<name>A0ABP9D9G8_9BACT</name>
<proteinExistence type="predicted"/>
<sequence length="308" mass="35703">MQRIYLIPLILLFALNCNNTSDSGNDNNPAGFETPLNPYLQFGEYWYKGEAELSTYTLQQARYGEIREGIAILIQVTEPFDHKQMVKADQPDHDSKHIQNVLKYNLIKRFTTGIYDYSQMMSVFTALEAEFVPASYKVAYSNQDWCGQYYTEMLNEKKALKVSHSSYFSTTPQKPYSLNKAYLEDELFNLIRINPTSLPQGEIIMIPGMMASEMIHQSIEEQEVEVTLSDRADNATQYAYAVVYKEVPRRLTIFFDKQPPYIIRGWEEVTTSGGKQMRNKAELQKQLWTPYWNQNAVKDESLRKQLGL</sequence>
<gene>
    <name evidence="1" type="ORF">GCM10023331_20780</name>
</gene>
<evidence type="ECO:0000313" key="1">
    <source>
        <dbReference type="EMBL" id="GAA4835376.1"/>
    </source>
</evidence>
<accession>A0ABP9D9G8</accession>
<dbReference type="Proteomes" id="UP001500298">
    <property type="component" value="Unassembled WGS sequence"/>
</dbReference>
<protein>
    <recommendedName>
        <fullName evidence="3">Septum formation inhibitor Maf</fullName>
    </recommendedName>
</protein>